<gene>
    <name evidence="1" type="ORF">AWB77_01580</name>
</gene>
<dbReference type="RefSeq" id="WP_061133838.1">
    <property type="nucleotide sequence ID" value="NZ_FCNX02000003.1"/>
</dbReference>
<keyword evidence="2" id="KW-1185">Reference proteome</keyword>
<dbReference type="EMBL" id="FCNX02000003">
    <property type="protein sequence ID" value="SAK54954.1"/>
    <property type="molecule type" value="Genomic_DNA"/>
</dbReference>
<name>A0A158AAU2_9BURK</name>
<comment type="caution">
    <text evidence="1">The sequence shown here is derived from an EMBL/GenBank/DDBJ whole genome shotgun (WGS) entry which is preliminary data.</text>
</comment>
<dbReference type="Proteomes" id="UP000054903">
    <property type="component" value="Unassembled WGS sequence"/>
</dbReference>
<evidence type="ECO:0000313" key="2">
    <source>
        <dbReference type="Proteomes" id="UP000054903"/>
    </source>
</evidence>
<dbReference type="AlphaFoldDB" id="A0A158AAU2"/>
<sequence length="120" mass="13546">MTRIRGLCVALGAALAVTGVTLYHSPDFDAAQAAMDRQAVDCITRELTRDEKSRIARLTAVHDRDAVHPLYDDVFARCVVRSDQWERRAQLETSARQSLSHDPEFMQMLNASTMKLATRR</sequence>
<reference evidence="1" key="1">
    <citation type="submission" date="2016-01" db="EMBL/GenBank/DDBJ databases">
        <authorList>
            <person name="Peeters C."/>
        </authorList>
    </citation>
    <scope>NUCLEOTIDE SEQUENCE</scope>
    <source>
        <strain evidence="1">LMG 29320</strain>
    </source>
</reference>
<organism evidence="1 2">
    <name type="scientific">Caballeronia fortuita</name>
    <dbReference type="NCBI Taxonomy" id="1777138"/>
    <lineage>
        <taxon>Bacteria</taxon>
        <taxon>Pseudomonadati</taxon>
        <taxon>Pseudomonadota</taxon>
        <taxon>Betaproteobacteria</taxon>
        <taxon>Burkholderiales</taxon>
        <taxon>Burkholderiaceae</taxon>
        <taxon>Caballeronia</taxon>
    </lineage>
</organism>
<evidence type="ECO:0000313" key="1">
    <source>
        <dbReference type="EMBL" id="SAK54954.1"/>
    </source>
</evidence>
<protein>
    <submittedName>
        <fullName evidence="1">Uncharacterized protein</fullName>
    </submittedName>
</protein>
<proteinExistence type="predicted"/>
<accession>A0A158AAU2</accession>